<sequence>MGALLFCSVTRIRRFPCGTTLMRYVLLRFMRSVLLC</sequence>
<name>A0ACC0FR23_9ERIC</name>
<evidence type="ECO:0000313" key="1">
    <source>
        <dbReference type="EMBL" id="KAI7991288.1"/>
    </source>
</evidence>
<dbReference type="EMBL" id="CM045770">
    <property type="protein sequence ID" value="KAI7991288.1"/>
    <property type="molecule type" value="Genomic_DNA"/>
</dbReference>
<reference evidence="1 2" key="1">
    <citation type="journal article" date="2022" name="Plant J.">
        <title>Chromosome-level genome of Camellia lanceoleosa provides a valuable resource for understanding genome evolution and self-incompatibility.</title>
        <authorList>
            <person name="Gong W."/>
            <person name="Xiao S."/>
            <person name="Wang L."/>
            <person name="Liao Z."/>
            <person name="Chang Y."/>
            <person name="Mo W."/>
            <person name="Hu G."/>
            <person name="Li W."/>
            <person name="Zhao G."/>
            <person name="Zhu H."/>
            <person name="Hu X."/>
            <person name="Ji K."/>
            <person name="Xiang X."/>
            <person name="Song Q."/>
            <person name="Yuan D."/>
            <person name="Jin S."/>
            <person name="Zhang L."/>
        </authorList>
    </citation>
    <scope>NUCLEOTIDE SEQUENCE [LARGE SCALE GENOMIC DNA]</scope>
    <source>
        <strain evidence="1">SQ_2022a</strain>
    </source>
</reference>
<proteinExistence type="predicted"/>
<dbReference type="Proteomes" id="UP001060215">
    <property type="component" value="Chromosome 13"/>
</dbReference>
<accession>A0ACC0FR23</accession>
<keyword evidence="2" id="KW-1185">Reference proteome</keyword>
<gene>
    <name evidence="1" type="ORF">LOK49_LG12G03058</name>
</gene>
<protein>
    <submittedName>
        <fullName evidence="1">Uncharacterized protein</fullName>
    </submittedName>
</protein>
<evidence type="ECO:0000313" key="2">
    <source>
        <dbReference type="Proteomes" id="UP001060215"/>
    </source>
</evidence>
<organism evidence="1 2">
    <name type="scientific">Camellia lanceoleosa</name>
    <dbReference type="NCBI Taxonomy" id="1840588"/>
    <lineage>
        <taxon>Eukaryota</taxon>
        <taxon>Viridiplantae</taxon>
        <taxon>Streptophyta</taxon>
        <taxon>Embryophyta</taxon>
        <taxon>Tracheophyta</taxon>
        <taxon>Spermatophyta</taxon>
        <taxon>Magnoliopsida</taxon>
        <taxon>eudicotyledons</taxon>
        <taxon>Gunneridae</taxon>
        <taxon>Pentapetalae</taxon>
        <taxon>asterids</taxon>
        <taxon>Ericales</taxon>
        <taxon>Theaceae</taxon>
        <taxon>Camellia</taxon>
    </lineage>
</organism>
<comment type="caution">
    <text evidence="1">The sequence shown here is derived from an EMBL/GenBank/DDBJ whole genome shotgun (WGS) entry which is preliminary data.</text>
</comment>